<dbReference type="EnsemblPlants" id="LPERR06G10280.2">
    <property type="protein sequence ID" value="LPERR06G10280.2"/>
    <property type="gene ID" value="LPERR06G10280"/>
</dbReference>
<keyword evidence="3" id="KW-0560">Oxidoreductase</keyword>
<evidence type="ECO:0000256" key="4">
    <source>
        <dbReference type="RuleBase" id="RU000363"/>
    </source>
</evidence>
<evidence type="ECO:0000313" key="7">
    <source>
        <dbReference type="Proteomes" id="UP000032180"/>
    </source>
</evidence>
<evidence type="ECO:0000256" key="5">
    <source>
        <dbReference type="SAM" id="MobiDB-lite"/>
    </source>
</evidence>
<feature type="compositionally biased region" description="Polar residues" evidence="5">
    <location>
        <begin position="424"/>
        <end position="433"/>
    </location>
</feature>
<dbReference type="GO" id="GO:0005783">
    <property type="term" value="C:endoplasmic reticulum"/>
    <property type="evidence" value="ECO:0007669"/>
    <property type="project" value="UniProtKB-SubCell"/>
</dbReference>
<accession>A0A0D9WPI6</accession>
<keyword evidence="2" id="KW-0521">NADP</keyword>
<dbReference type="STRING" id="77586.A0A0D9WPI6"/>
<dbReference type="Proteomes" id="UP000032180">
    <property type="component" value="Chromosome 6"/>
</dbReference>
<dbReference type="Gramene" id="LPERR06G10280.2">
    <property type="protein sequence ID" value="LPERR06G10280.2"/>
    <property type="gene ID" value="LPERR06G10280"/>
</dbReference>
<proteinExistence type="inferred from homology"/>
<dbReference type="PANTHER" id="PTHR43899">
    <property type="entry name" value="RH59310P"/>
    <property type="match status" value="1"/>
</dbReference>
<evidence type="ECO:0000256" key="3">
    <source>
        <dbReference type="ARBA" id="ARBA00023002"/>
    </source>
</evidence>
<dbReference type="FunFam" id="3.40.50.720:FF:000137">
    <property type="entry name" value="Hydroxysteroid (17-beta) dehydrogenase 3"/>
    <property type="match status" value="1"/>
</dbReference>
<dbReference type="Pfam" id="PF00106">
    <property type="entry name" value="adh_short"/>
    <property type="match status" value="1"/>
</dbReference>
<dbReference type="PROSITE" id="PS00061">
    <property type="entry name" value="ADH_SHORT"/>
    <property type="match status" value="1"/>
</dbReference>
<evidence type="ECO:0000256" key="2">
    <source>
        <dbReference type="ARBA" id="ARBA00022857"/>
    </source>
</evidence>
<feature type="region of interest" description="Disordered" evidence="5">
    <location>
        <begin position="414"/>
        <end position="442"/>
    </location>
</feature>
<comment type="subcellular location">
    <subcellularLocation>
        <location evidence="1">Endoplasmic reticulum</location>
    </subcellularLocation>
</comment>
<evidence type="ECO:0008006" key="8">
    <source>
        <dbReference type="Google" id="ProtNLM"/>
    </source>
</evidence>
<dbReference type="InterPro" id="IPR036291">
    <property type="entry name" value="NAD(P)-bd_dom_sf"/>
</dbReference>
<protein>
    <recommendedName>
        <fullName evidence="8">B-keto acyl reductase</fullName>
    </recommendedName>
</protein>
<organism evidence="6 7">
    <name type="scientific">Leersia perrieri</name>
    <dbReference type="NCBI Taxonomy" id="77586"/>
    <lineage>
        <taxon>Eukaryota</taxon>
        <taxon>Viridiplantae</taxon>
        <taxon>Streptophyta</taxon>
        <taxon>Embryophyta</taxon>
        <taxon>Tracheophyta</taxon>
        <taxon>Spermatophyta</taxon>
        <taxon>Magnoliopsida</taxon>
        <taxon>Liliopsida</taxon>
        <taxon>Poales</taxon>
        <taxon>Poaceae</taxon>
        <taxon>BOP clade</taxon>
        <taxon>Oryzoideae</taxon>
        <taxon>Oryzeae</taxon>
        <taxon>Oryzinae</taxon>
        <taxon>Leersia</taxon>
    </lineage>
</organism>
<dbReference type="Gene3D" id="3.40.50.720">
    <property type="entry name" value="NAD(P)-binding Rossmann-like Domain"/>
    <property type="match status" value="2"/>
</dbReference>
<reference evidence="7" key="2">
    <citation type="submission" date="2013-12" db="EMBL/GenBank/DDBJ databases">
        <authorList>
            <person name="Yu Y."/>
            <person name="Lee S."/>
            <person name="de Baynast K."/>
            <person name="Wissotski M."/>
            <person name="Liu L."/>
            <person name="Talag J."/>
            <person name="Goicoechea J."/>
            <person name="Angelova A."/>
            <person name="Jetty R."/>
            <person name="Kudrna D."/>
            <person name="Golser W."/>
            <person name="Rivera L."/>
            <person name="Zhang J."/>
            <person name="Wing R."/>
        </authorList>
    </citation>
    <scope>NUCLEOTIDE SEQUENCE</scope>
</reference>
<dbReference type="eggNOG" id="ENOG502QRPU">
    <property type="taxonomic scope" value="Eukaryota"/>
</dbReference>
<keyword evidence="7" id="KW-1185">Reference proteome</keyword>
<reference evidence="6" key="3">
    <citation type="submission" date="2015-04" db="UniProtKB">
        <authorList>
            <consortium name="EnsemblPlants"/>
        </authorList>
    </citation>
    <scope>IDENTIFICATION</scope>
</reference>
<sequence length="442" mass="48028">MWEAVDGVDIGVAMNNAGLGQPGSVFLHEADLEAWVRMITGEPAGWCWGYMMERGRGAVVNVGSAASEAIPSLPLYSVYVATKRYVHTNTKHTHACDRKIDQFISSRNVGQFFWGLHVEYASKGIDVHCLVVAPMAWWFRSLAFLGAACVASVTLRLLAYLALSLRRPNDMRLSYGAWAVVTGPTSGIGRSIALELARRGMNLVLVGRDPANLREISDTIRSRHGVQTKTVVFDLSLVSTAHGEEPLRRLREAVEGLDVGVLVNNAGVAQPYAMRLHEADVEAWVRMMRVNLWAVTEVTAAVLPGMVERGRGAVVNIGSASSEATPSFPFYTVYAATKRYVAQFSRSLHVEYASKRIHVQCQAPLFVATRMVAKFMEASWLSPFVVSADDYACAAVGWIGHGGALCGRTYRTSSRGALPPSCRTLPSTGSSYGRTPGAEDSV</sequence>
<name>A0A0D9WPI6_9ORYZ</name>
<reference evidence="6 7" key="1">
    <citation type="submission" date="2012-08" db="EMBL/GenBank/DDBJ databases">
        <title>Oryza genome evolution.</title>
        <authorList>
            <person name="Wing R.A."/>
        </authorList>
    </citation>
    <scope>NUCLEOTIDE SEQUENCE</scope>
</reference>
<dbReference type="HOGENOM" id="CLU_620187_0_0_1"/>
<dbReference type="PRINTS" id="PR00080">
    <property type="entry name" value="SDRFAMILY"/>
</dbReference>
<dbReference type="PANTHER" id="PTHR43899:SF17">
    <property type="entry name" value="OS06G0299200 PROTEIN"/>
    <property type="match status" value="1"/>
</dbReference>
<dbReference type="AlphaFoldDB" id="A0A0D9WPI6"/>
<dbReference type="CDD" id="cd05356">
    <property type="entry name" value="17beta-HSD1_like_SDR_c"/>
    <property type="match status" value="1"/>
</dbReference>
<dbReference type="InterPro" id="IPR002347">
    <property type="entry name" value="SDR_fam"/>
</dbReference>
<dbReference type="GO" id="GO:0045703">
    <property type="term" value="F:ketoreductase activity"/>
    <property type="evidence" value="ECO:0007669"/>
    <property type="project" value="TreeGrafter"/>
</dbReference>
<dbReference type="InterPro" id="IPR051019">
    <property type="entry name" value="VLCFA-Steroid_DH"/>
</dbReference>
<evidence type="ECO:0000313" key="6">
    <source>
        <dbReference type="EnsemblPlants" id="LPERR06G10280.2"/>
    </source>
</evidence>
<dbReference type="PRINTS" id="PR00081">
    <property type="entry name" value="GDHRDH"/>
</dbReference>
<dbReference type="SUPFAM" id="SSF51735">
    <property type="entry name" value="NAD(P)-binding Rossmann-fold domains"/>
    <property type="match status" value="2"/>
</dbReference>
<comment type="similarity">
    <text evidence="4">Belongs to the short-chain dehydrogenases/reductases (SDR) family.</text>
</comment>
<dbReference type="InterPro" id="IPR020904">
    <property type="entry name" value="Sc_DH/Rdtase_CS"/>
</dbReference>
<evidence type="ECO:0000256" key="1">
    <source>
        <dbReference type="ARBA" id="ARBA00004240"/>
    </source>
</evidence>